<reference evidence="2 3" key="1">
    <citation type="submission" date="2017-03" db="EMBL/GenBank/DDBJ databases">
        <title>Genome analysis of Rhizobial strains effectives or ineffectives for nitrogen fixation isolated from bean seeds.</title>
        <authorList>
            <person name="Peralta H."/>
            <person name="Aguilar-Vera A."/>
            <person name="Mora Y."/>
            <person name="Vargas-Lagunas C."/>
            <person name="Girard L."/>
            <person name="Mora J."/>
        </authorList>
    </citation>
    <scope>NUCLEOTIDE SEQUENCE [LARGE SCALE GENOMIC DNA]</scope>
    <source>
        <strain evidence="2 3">CCGM3</strain>
    </source>
</reference>
<evidence type="ECO:0000313" key="2">
    <source>
        <dbReference type="EMBL" id="RDJ03261.1"/>
    </source>
</evidence>
<dbReference type="Proteomes" id="UP000254939">
    <property type="component" value="Unassembled WGS sequence"/>
</dbReference>
<evidence type="ECO:0000313" key="3">
    <source>
        <dbReference type="Proteomes" id="UP000254939"/>
    </source>
</evidence>
<feature type="transmembrane region" description="Helical" evidence="1">
    <location>
        <begin position="45"/>
        <end position="70"/>
    </location>
</feature>
<dbReference type="AlphaFoldDB" id="A0A370KFN2"/>
<sequence>MILPYKDCDAGTSLTMLVTLLIVLTSVATTIALRRGGRSRIGIFGTRLEVLLGLSFSFALMLQGAASVLLDPCLH</sequence>
<evidence type="ECO:0000256" key="1">
    <source>
        <dbReference type="SAM" id="Phobius"/>
    </source>
</evidence>
<keyword evidence="1" id="KW-0472">Membrane</keyword>
<proteinExistence type="predicted"/>
<feature type="transmembrane region" description="Helical" evidence="1">
    <location>
        <begin position="12"/>
        <end position="33"/>
    </location>
</feature>
<comment type="caution">
    <text evidence="2">The sequence shown here is derived from an EMBL/GenBank/DDBJ whole genome shotgun (WGS) entry which is preliminary data.</text>
</comment>
<organism evidence="2 3">
    <name type="scientific">Rhizobium grahamii</name>
    <dbReference type="NCBI Taxonomy" id="1120045"/>
    <lineage>
        <taxon>Bacteria</taxon>
        <taxon>Pseudomonadati</taxon>
        <taxon>Pseudomonadota</taxon>
        <taxon>Alphaproteobacteria</taxon>
        <taxon>Hyphomicrobiales</taxon>
        <taxon>Rhizobiaceae</taxon>
        <taxon>Rhizobium/Agrobacterium group</taxon>
        <taxon>Rhizobium</taxon>
    </lineage>
</organism>
<dbReference type="EMBL" id="NAAC01000043">
    <property type="protein sequence ID" value="RDJ03261.1"/>
    <property type="molecule type" value="Genomic_DNA"/>
</dbReference>
<keyword evidence="1" id="KW-1133">Transmembrane helix</keyword>
<name>A0A370KFN2_9HYPH</name>
<protein>
    <submittedName>
        <fullName evidence="2">Uncharacterized protein</fullName>
    </submittedName>
</protein>
<accession>A0A370KFN2</accession>
<gene>
    <name evidence="2" type="ORF">B5K06_30145</name>
</gene>
<keyword evidence="1" id="KW-0812">Transmembrane</keyword>